<protein>
    <submittedName>
        <fullName evidence="3">Short-chain dehydrogenase</fullName>
    </submittedName>
</protein>
<name>A0A1M6MUC8_9GAMM</name>
<evidence type="ECO:0000256" key="1">
    <source>
        <dbReference type="ARBA" id="ARBA00006484"/>
    </source>
</evidence>
<dbReference type="RefSeq" id="WP_211612766.1">
    <property type="nucleotide sequence ID" value="NZ_BDEO01000001.1"/>
</dbReference>
<dbReference type="InterPro" id="IPR051911">
    <property type="entry name" value="SDR_oxidoreductase"/>
</dbReference>
<reference evidence="4" key="1">
    <citation type="submission" date="2016-11" db="EMBL/GenBank/DDBJ databases">
        <authorList>
            <person name="Varghese N."/>
            <person name="Submissions S."/>
        </authorList>
    </citation>
    <scope>NUCLEOTIDE SEQUENCE [LARGE SCALE GENOMIC DNA]</scope>
    <source>
        <strain evidence="4">ALO Sharm</strain>
    </source>
</reference>
<dbReference type="SUPFAM" id="SSF51735">
    <property type="entry name" value="NAD(P)-binding Rossmann-fold domains"/>
    <property type="match status" value="1"/>
</dbReference>
<sequence length="286" mass="30756">MDASTTPTRSLLITGCSSGIGHAAAHAMAARDWRVFATARAKADVIRLQEEGLEALRLDLADSASIEAAVAEVSQRTGGALAALFNNGAYGQPGAVEDLRRDVLRDQLETNLLGTHELTTRVLPMMRGQGHGRIVQNSSVLGFAALPYRGAYVCSKFALEGLTDTLRQELAGSGIHVSLIQPGPIASRFRENAHRAFKANIDTANSAHASTYAKVEARLANPDGKTPFALEADAVVAKLIHALESRRPKPRYAVTLPTHLFAALKRVLSTRGMDRVLLRSTKSERE</sequence>
<dbReference type="AlphaFoldDB" id="A0A1M6MUC8"/>
<dbReference type="InterPro" id="IPR020904">
    <property type="entry name" value="Sc_DH/Rdtase_CS"/>
</dbReference>
<keyword evidence="4" id="KW-1185">Reference proteome</keyword>
<dbReference type="Proteomes" id="UP000184248">
    <property type="component" value="Unassembled WGS sequence"/>
</dbReference>
<dbReference type="PANTHER" id="PTHR43976">
    <property type="entry name" value="SHORT CHAIN DEHYDROGENASE"/>
    <property type="match status" value="1"/>
</dbReference>
<keyword evidence="2" id="KW-0560">Oxidoreductase</keyword>
<gene>
    <name evidence="3" type="ORF">SAMN05192556_101169</name>
</gene>
<dbReference type="InterPro" id="IPR036291">
    <property type="entry name" value="NAD(P)-bd_dom_sf"/>
</dbReference>
<proteinExistence type="inferred from homology"/>
<organism evidence="3 4">
    <name type="scientific">Halomonas caseinilytica</name>
    <dbReference type="NCBI Taxonomy" id="438744"/>
    <lineage>
        <taxon>Bacteria</taxon>
        <taxon>Pseudomonadati</taxon>
        <taxon>Pseudomonadota</taxon>
        <taxon>Gammaproteobacteria</taxon>
        <taxon>Oceanospirillales</taxon>
        <taxon>Halomonadaceae</taxon>
        <taxon>Halomonas</taxon>
    </lineage>
</organism>
<dbReference type="PROSITE" id="PS00061">
    <property type="entry name" value="ADH_SHORT"/>
    <property type="match status" value="1"/>
</dbReference>
<evidence type="ECO:0000313" key="4">
    <source>
        <dbReference type="Proteomes" id="UP000184248"/>
    </source>
</evidence>
<dbReference type="InterPro" id="IPR002347">
    <property type="entry name" value="SDR_fam"/>
</dbReference>
<dbReference type="Gene3D" id="3.40.50.720">
    <property type="entry name" value="NAD(P)-binding Rossmann-like Domain"/>
    <property type="match status" value="1"/>
</dbReference>
<dbReference type="PRINTS" id="PR00081">
    <property type="entry name" value="GDHRDH"/>
</dbReference>
<dbReference type="CDD" id="cd05374">
    <property type="entry name" value="17beta-HSD-like_SDR_c"/>
    <property type="match status" value="1"/>
</dbReference>
<evidence type="ECO:0000256" key="2">
    <source>
        <dbReference type="ARBA" id="ARBA00023002"/>
    </source>
</evidence>
<evidence type="ECO:0000313" key="3">
    <source>
        <dbReference type="EMBL" id="SHJ87118.1"/>
    </source>
</evidence>
<dbReference type="PANTHER" id="PTHR43976:SF16">
    <property type="entry name" value="SHORT-CHAIN DEHYDROGENASE_REDUCTASE FAMILY PROTEIN"/>
    <property type="match status" value="1"/>
</dbReference>
<dbReference type="Pfam" id="PF00106">
    <property type="entry name" value="adh_short"/>
    <property type="match status" value="1"/>
</dbReference>
<dbReference type="EMBL" id="FRAL01000001">
    <property type="protein sequence ID" value="SHJ87118.1"/>
    <property type="molecule type" value="Genomic_DNA"/>
</dbReference>
<accession>A0A1M6MUC8</accession>
<comment type="similarity">
    <text evidence="1">Belongs to the short-chain dehydrogenases/reductases (SDR) family.</text>
</comment>
<dbReference type="GO" id="GO:0016491">
    <property type="term" value="F:oxidoreductase activity"/>
    <property type="evidence" value="ECO:0007669"/>
    <property type="project" value="UniProtKB-KW"/>
</dbReference>